<accession>A0ABV5R7C3</accession>
<sequence>MAVIHHTTLTPTKLELLASWLPAQPWHRGTSGQQPELARTGGFRLDDPEGEVGIEFMAVTDTSGDQPVTYQVPFSYRGAPIAGADQALIGTTEHGVLGQRWVYDGTRDPVLVAQLFALIVGEAEPQMQSTSNTPDTSVTGWFAETGTKTALASTTVTDDQSGTDLLVETAADGRRLTIHINRVLEPGQGAEGQALGTVTADAPLPDGTRARTTFAVVHAHP</sequence>
<evidence type="ECO:0000256" key="2">
    <source>
        <dbReference type="ARBA" id="ARBA00022741"/>
    </source>
</evidence>
<organism evidence="6 7">
    <name type="scientific">Streptomyces yanii</name>
    <dbReference type="NCBI Taxonomy" id="78510"/>
    <lineage>
        <taxon>Bacteria</taxon>
        <taxon>Bacillati</taxon>
        <taxon>Actinomycetota</taxon>
        <taxon>Actinomycetes</taxon>
        <taxon>Kitasatosporales</taxon>
        <taxon>Streptomycetaceae</taxon>
        <taxon>Streptomyces</taxon>
    </lineage>
</organism>
<keyword evidence="1" id="KW-0808">Transferase</keyword>
<protein>
    <submittedName>
        <fullName evidence="6">1,4-alpha-glucan branching protein</fullName>
    </submittedName>
</protein>
<dbReference type="EMBL" id="JBHMCG010000072">
    <property type="protein sequence ID" value="MFB9573758.1"/>
    <property type="molecule type" value="Genomic_DNA"/>
</dbReference>
<reference evidence="6 7" key="1">
    <citation type="submission" date="2024-09" db="EMBL/GenBank/DDBJ databases">
        <authorList>
            <person name="Sun Q."/>
            <person name="Mori K."/>
        </authorList>
    </citation>
    <scope>NUCLEOTIDE SEQUENCE [LARGE SCALE GENOMIC DNA]</scope>
    <source>
        <strain evidence="6 7">JCM 3331</strain>
    </source>
</reference>
<dbReference type="Proteomes" id="UP001589710">
    <property type="component" value="Unassembled WGS sequence"/>
</dbReference>
<proteinExistence type="predicted"/>
<dbReference type="RefSeq" id="WP_345517539.1">
    <property type="nucleotide sequence ID" value="NZ_BAAAXD010000045.1"/>
</dbReference>
<feature type="domain" description="Maltokinase N-terminal cap" evidence="5">
    <location>
        <begin position="20"/>
        <end position="108"/>
    </location>
</feature>
<keyword evidence="2" id="KW-0547">Nucleotide-binding</keyword>
<evidence type="ECO:0000313" key="6">
    <source>
        <dbReference type="EMBL" id="MFB9573758.1"/>
    </source>
</evidence>
<evidence type="ECO:0000256" key="4">
    <source>
        <dbReference type="ARBA" id="ARBA00022840"/>
    </source>
</evidence>
<comment type="caution">
    <text evidence="6">The sequence shown here is derived from an EMBL/GenBank/DDBJ whole genome shotgun (WGS) entry which is preliminary data.</text>
</comment>
<keyword evidence="7" id="KW-1185">Reference proteome</keyword>
<evidence type="ECO:0000256" key="1">
    <source>
        <dbReference type="ARBA" id="ARBA00022679"/>
    </source>
</evidence>
<evidence type="ECO:0000313" key="7">
    <source>
        <dbReference type="Proteomes" id="UP001589710"/>
    </source>
</evidence>
<dbReference type="InterPro" id="IPR040999">
    <property type="entry name" value="Mak_N_cap"/>
</dbReference>
<keyword evidence="3" id="KW-0418">Kinase</keyword>
<keyword evidence="4" id="KW-0067">ATP-binding</keyword>
<name>A0ABV5R7C3_9ACTN</name>
<evidence type="ECO:0000256" key="3">
    <source>
        <dbReference type="ARBA" id="ARBA00022777"/>
    </source>
</evidence>
<dbReference type="Pfam" id="PF18085">
    <property type="entry name" value="Mak_N_cap"/>
    <property type="match status" value="1"/>
</dbReference>
<gene>
    <name evidence="6" type="ORF">ACFFTL_15930</name>
</gene>
<evidence type="ECO:0000259" key="5">
    <source>
        <dbReference type="Pfam" id="PF18085"/>
    </source>
</evidence>